<feature type="region of interest" description="Disordered" evidence="1">
    <location>
        <begin position="230"/>
        <end position="249"/>
    </location>
</feature>
<dbReference type="Proteomes" id="UP000036987">
    <property type="component" value="Unassembled WGS sequence"/>
</dbReference>
<feature type="compositionally biased region" description="Basic and acidic residues" evidence="1">
    <location>
        <begin position="236"/>
        <end position="249"/>
    </location>
</feature>
<feature type="compositionally biased region" description="Acidic residues" evidence="1">
    <location>
        <begin position="170"/>
        <end position="187"/>
    </location>
</feature>
<keyword evidence="3" id="KW-1185">Reference proteome</keyword>
<evidence type="ECO:0000313" key="2">
    <source>
        <dbReference type="EMBL" id="KMZ57645.1"/>
    </source>
</evidence>
<gene>
    <name evidence="2" type="ORF">ZOSMA_83G00190</name>
</gene>
<comment type="caution">
    <text evidence="2">The sequence shown here is derived from an EMBL/GenBank/DDBJ whole genome shotgun (WGS) entry which is preliminary data.</text>
</comment>
<reference evidence="3" key="1">
    <citation type="journal article" date="2016" name="Nature">
        <title>The genome of the seagrass Zostera marina reveals angiosperm adaptation to the sea.</title>
        <authorList>
            <person name="Olsen J.L."/>
            <person name="Rouze P."/>
            <person name="Verhelst B."/>
            <person name="Lin Y.-C."/>
            <person name="Bayer T."/>
            <person name="Collen J."/>
            <person name="Dattolo E."/>
            <person name="De Paoli E."/>
            <person name="Dittami S."/>
            <person name="Maumus F."/>
            <person name="Michel G."/>
            <person name="Kersting A."/>
            <person name="Lauritano C."/>
            <person name="Lohaus R."/>
            <person name="Toepel M."/>
            <person name="Tonon T."/>
            <person name="Vanneste K."/>
            <person name="Amirebrahimi M."/>
            <person name="Brakel J."/>
            <person name="Bostroem C."/>
            <person name="Chovatia M."/>
            <person name="Grimwood J."/>
            <person name="Jenkins J.W."/>
            <person name="Jueterbock A."/>
            <person name="Mraz A."/>
            <person name="Stam W.T."/>
            <person name="Tice H."/>
            <person name="Bornberg-Bauer E."/>
            <person name="Green P.J."/>
            <person name="Pearson G.A."/>
            <person name="Procaccini G."/>
            <person name="Duarte C.M."/>
            <person name="Schmutz J."/>
            <person name="Reusch T.B.H."/>
            <person name="Van de Peer Y."/>
        </authorList>
    </citation>
    <scope>NUCLEOTIDE SEQUENCE [LARGE SCALE GENOMIC DNA]</scope>
    <source>
        <strain evidence="3">cv. Finnish</strain>
    </source>
</reference>
<feature type="region of interest" description="Disordered" evidence="1">
    <location>
        <begin position="170"/>
        <end position="191"/>
    </location>
</feature>
<accession>A0A0K9NNV8</accession>
<feature type="region of interest" description="Disordered" evidence="1">
    <location>
        <begin position="127"/>
        <end position="147"/>
    </location>
</feature>
<dbReference type="EMBL" id="LFYR01002038">
    <property type="protein sequence ID" value="KMZ57645.1"/>
    <property type="molecule type" value="Genomic_DNA"/>
</dbReference>
<evidence type="ECO:0000313" key="3">
    <source>
        <dbReference type="Proteomes" id="UP000036987"/>
    </source>
</evidence>
<organism evidence="2 3">
    <name type="scientific">Zostera marina</name>
    <name type="common">Eelgrass</name>
    <dbReference type="NCBI Taxonomy" id="29655"/>
    <lineage>
        <taxon>Eukaryota</taxon>
        <taxon>Viridiplantae</taxon>
        <taxon>Streptophyta</taxon>
        <taxon>Embryophyta</taxon>
        <taxon>Tracheophyta</taxon>
        <taxon>Spermatophyta</taxon>
        <taxon>Magnoliopsida</taxon>
        <taxon>Liliopsida</taxon>
        <taxon>Zosteraceae</taxon>
        <taxon>Zostera</taxon>
    </lineage>
</organism>
<proteinExistence type="predicted"/>
<name>A0A0K9NNV8_ZOSMR</name>
<protein>
    <submittedName>
        <fullName evidence="2">Uncharacterized protein</fullName>
    </submittedName>
</protein>
<evidence type="ECO:0000256" key="1">
    <source>
        <dbReference type="SAM" id="MobiDB-lite"/>
    </source>
</evidence>
<dbReference type="AlphaFoldDB" id="A0A0K9NNV8"/>
<sequence length="249" mass="28023">MEVGRIVEKDVADKDTEILEEKSSLNVLESIIGSVSLVSGHSVSQETECVEKVNDDIADCAIVDYIEKNPTVSHKEPVFFHTLRSGRVFYSEDDSIKNPHQDPKFRKKKVAAKKKTDSPMMKITSIETNDESESSHANAMATESARVSEKVIAPDENMEVCQHEIEPEEELEVTDEIPDDNNDEIPDDMPLSVYMPKVRKGKRKTVEESSPGKDDFLDYMLHTTINLIKVGPSKRPRNDEETVESKLST</sequence>